<comment type="similarity">
    <text evidence="1">Belongs to the small GTPase superfamily. Ras family.</text>
</comment>
<dbReference type="GO" id="GO:0003925">
    <property type="term" value="F:G protein activity"/>
    <property type="evidence" value="ECO:0007669"/>
    <property type="project" value="UniProtKB-EC"/>
</dbReference>
<keyword evidence="6" id="KW-1185">Reference proteome</keyword>
<proteinExistence type="inferred from homology"/>
<organism evidence="5 6">
    <name type="scientific">Psilocybe cyanescens</name>
    <dbReference type="NCBI Taxonomy" id="93625"/>
    <lineage>
        <taxon>Eukaryota</taxon>
        <taxon>Fungi</taxon>
        <taxon>Dikarya</taxon>
        <taxon>Basidiomycota</taxon>
        <taxon>Agaricomycotina</taxon>
        <taxon>Agaricomycetes</taxon>
        <taxon>Agaricomycetidae</taxon>
        <taxon>Agaricales</taxon>
        <taxon>Agaricineae</taxon>
        <taxon>Strophariaceae</taxon>
        <taxon>Psilocybe</taxon>
    </lineage>
</organism>
<comment type="caution">
    <text evidence="5">The sequence shown here is derived from an EMBL/GenBank/DDBJ whole genome shotgun (WGS) entry which is preliminary data.</text>
</comment>
<dbReference type="InterPro" id="IPR027417">
    <property type="entry name" value="P-loop_NTPase"/>
</dbReference>
<comment type="catalytic activity">
    <reaction evidence="4">
        <text>GTP + H2O = GDP + phosphate + H(+)</text>
        <dbReference type="Rhea" id="RHEA:19669"/>
        <dbReference type="ChEBI" id="CHEBI:15377"/>
        <dbReference type="ChEBI" id="CHEBI:15378"/>
        <dbReference type="ChEBI" id="CHEBI:37565"/>
        <dbReference type="ChEBI" id="CHEBI:43474"/>
        <dbReference type="ChEBI" id="CHEBI:58189"/>
        <dbReference type="EC" id="3.6.5.2"/>
    </reaction>
</comment>
<dbReference type="Pfam" id="PF00071">
    <property type="entry name" value="Ras"/>
    <property type="match status" value="1"/>
</dbReference>
<dbReference type="InParanoid" id="A0A409WHJ8"/>
<name>A0A409WHJ8_PSICY</name>
<dbReference type="SUPFAM" id="SSF52540">
    <property type="entry name" value="P-loop containing nucleoside triphosphate hydrolases"/>
    <property type="match status" value="1"/>
</dbReference>
<dbReference type="PROSITE" id="PS51421">
    <property type="entry name" value="RAS"/>
    <property type="match status" value="1"/>
</dbReference>
<evidence type="ECO:0000313" key="6">
    <source>
        <dbReference type="Proteomes" id="UP000283269"/>
    </source>
</evidence>
<evidence type="ECO:0000256" key="2">
    <source>
        <dbReference type="ARBA" id="ARBA00011984"/>
    </source>
</evidence>
<evidence type="ECO:0000313" key="5">
    <source>
        <dbReference type="EMBL" id="PPQ77977.1"/>
    </source>
</evidence>
<dbReference type="Proteomes" id="UP000283269">
    <property type="component" value="Unassembled WGS sequence"/>
</dbReference>
<dbReference type="EMBL" id="NHYD01003430">
    <property type="protein sequence ID" value="PPQ77977.1"/>
    <property type="molecule type" value="Genomic_DNA"/>
</dbReference>
<keyword evidence="3" id="KW-0378">Hydrolase</keyword>
<dbReference type="SMART" id="SM00175">
    <property type="entry name" value="RAB"/>
    <property type="match status" value="1"/>
</dbReference>
<dbReference type="PANTHER" id="PTHR45704">
    <property type="entry name" value="RAS-LIKE FAMILY MEMBER 11"/>
    <property type="match status" value="1"/>
</dbReference>
<accession>A0A409WHJ8</accession>
<protein>
    <recommendedName>
        <fullName evidence="2">small monomeric GTPase</fullName>
        <ecNumber evidence="2">3.6.5.2</ecNumber>
    </recommendedName>
</protein>
<dbReference type="PRINTS" id="PR00449">
    <property type="entry name" value="RASTRNSFRMNG"/>
</dbReference>
<reference evidence="5 6" key="1">
    <citation type="journal article" date="2018" name="Evol. Lett.">
        <title>Horizontal gene cluster transfer increased hallucinogenic mushroom diversity.</title>
        <authorList>
            <person name="Reynolds H.T."/>
            <person name="Vijayakumar V."/>
            <person name="Gluck-Thaler E."/>
            <person name="Korotkin H.B."/>
            <person name="Matheny P.B."/>
            <person name="Slot J.C."/>
        </authorList>
    </citation>
    <scope>NUCLEOTIDE SEQUENCE [LARGE SCALE GENOMIC DNA]</scope>
    <source>
        <strain evidence="5 6">2631</strain>
    </source>
</reference>
<dbReference type="Gene3D" id="3.40.50.300">
    <property type="entry name" value="P-loop containing nucleotide triphosphate hydrolases"/>
    <property type="match status" value="1"/>
</dbReference>
<dbReference type="AlphaFoldDB" id="A0A409WHJ8"/>
<dbReference type="STRING" id="93625.A0A409WHJ8"/>
<dbReference type="GO" id="GO:0005525">
    <property type="term" value="F:GTP binding"/>
    <property type="evidence" value="ECO:0007669"/>
    <property type="project" value="InterPro"/>
</dbReference>
<evidence type="ECO:0000256" key="1">
    <source>
        <dbReference type="ARBA" id="ARBA00008344"/>
    </source>
</evidence>
<dbReference type="PROSITE" id="PS51419">
    <property type="entry name" value="RAB"/>
    <property type="match status" value="1"/>
</dbReference>
<dbReference type="SMART" id="SM00173">
    <property type="entry name" value="RAS"/>
    <property type="match status" value="1"/>
</dbReference>
<gene>
    <name evidence="5" type="ORF">CVT25_015444</name>
</gene>
<dbReference type="InterPro" id="IPR051065">
    <property type="entry name" value="Ras-related_GTPase"/>
</dbReference>
<dbReference type="InterPro" id="IPR001806">
    <property type="entry name" value="Small_GTPase"/>
</dbReference>
<sequence length="177" mass="19881">MKELSVDLEEYYKSDGVIFNVAHIKECYLDDSNSCMVSLSDTWVAQTDYRDMEDEMPSCHGYILLYSISSRSSFQDVSRMCRQIPLNARQDPNLILILAGTKSDLKSSRQVTAEEGLALAKELGCEAFFETSAKSGENVDAVVLSMVQALRRAAASREMDMMAPFKMMRNLFRSGKS</sequence>
<evidence type="ECO:0000256" key="4">
    <source>
        <dbReference type="ARBA" id="ARBA00048098"/>
    </source>
</evidence>
<dbReference type="OrthoDB" id="3051117at2759"/>
<evidence type="ECO:0000256" key="3">
    <source>
        <dbReference type="ARBA" id="ARBA00022801"/>
    </source>
</evidence>
<dbReference type="EC" id="3.6.5.2" evidence="2"/>